<keyword evidence="1" id="KW-0732">Signal</keyword>
<evidence type="ECO:0000313" key="4">
    <source>
        <dbReference type="Proteomes" id="UP000235145"/>
    </source>
</evidence>
<dbReference type="InterPro" id="IPR053168">
    <property type="entry name" value="Glutamic_endopeptidase"/>
</dbReference>
<evidence type="ECO:0000256" key="1">
    <source>
        <dbReference type="SAM" id="SignalP"/>
    </source>
</evidence>
<accession>A0A9R1UPL1</accession>
<keyword evidence="4" id="KW-1185">Reference proteome</keyword>
<organism evidence="3 4">
    <name type="scientific">Lactuca sativa</name>
    <name type="common">Garden lettuce</name>
    <dbReference type="NCBI Taxonomy" id="4236"/>
    <lineage>
        <taxon>Eukaryota</taxon>
        <taxon>Viridiplantae</taxon>
        <taxon>Streptophyta</taxon>
        <taxon>Embryophyta</taxon>
        <taxon>Tracheophyta</taxon>
        <taxon>Spermatophyta</taxon>
        <taxon>Magnoliopsida</taxon>
        <taxon>eudicotyledons</taxon>
        <taxon>Gunneridae</taxon>
        <taxon>Pentapetalae</taxon>
        <taxon>asterids</taxon>
        <taxon>campanulids</taxon>
        <taxon>Asterales</taxon>
        <taxon>Asteraceae</taxon>
        <taxon>Cichorioideae</taxon>
        <taxon>Cichorieae</taxon>
        <taxon>Lactucinae</taxon>
        <taxon>Lactuca</taxon>
    </lineage>
</organism>
<dbReference type="AlphaFoldDB" id="A0A9R1UPL1"/>
<protein>
    <recommendedName>
        <fullName evidence="2">Neprosin PEP catalytic domain-containing protein</fullName>
    </recommendedName>
</protein>
<sequence length="398" mass="44358">MKSGACSETSSTVSVFFLFFLLLSPVFSTINFKHANKTFESKKMKSIKATLGKNNKRFVKSIKSPDGDVIDCVLFHLQPAFDKYPMLKTTMPMDPPKIPNGNKKGGMETEVKQLWNSKGESCPQGTIPIRRQTESEILRSNSISKFGKKLLKRNSIYVGHEINLTKMHAIGYVRGGEYYGAKATLNVWAPNVTNFDEFSVSQIWVSSEVPNHFAQTVEAGWQVSPTIHGDGLPRFFTYWTNDGYQSGCYDLLCAGFIQTTHEFCLGASIAPISTYNSNQFDITILIWKDPGHGNWCLMVGNIQVGYWPKELFTDLHDHAAKIEFGGEVYNTSPEGPHTTTQMGSGHFSSEGFGKAAYVNNIQMVDQNNVLHPVSDLQLGAENMNCYDVSNGYSSTWVD</sequence>
<dbReference type="EMBL" id="NBSK02000008">
    <property type="protein sequence ID" value="KAJ0191098.1"/>
    <property type="molecule type" value="Genomic_DNA"/>
</dbReference>
<dbReference type="Gene3D" id="3.90.1320.10">
    <property type="entry name" value="Outer-capsid protein sigma 3, large lobe"/>
    <property type="match status" value="1"/>
</dbReference>
<dbReference type="InterPro" id="IPR025521">
    <property type="entry name" value="Neprosin_propep"/>
</dbReference>
<evidence type="ECO:0000259" key="2">
    <source>
        <dbReference type="PROSITE" id="PS52045"/>
    </source>
</evidence>
<dbReference type="InterPro" id="IPR004314">
    <property type="entry name" value="Neprosin"/>
</dbReference>
<dbReference type="Pfam" id="PF14365">
    <property type="entry name" value="Neprosin_AP"/>
    <property type="match status" value="1"/>
</dbReference>
<feature type="domain" description="Neprosin PEP catalytic" evidence="2">
    <location>
        <begin position="155"/>
        <end position="398"/>
    </location>
</feature>
<dbReference type="PROSITE" id="PS52045">
    <property type="entry name" value="NEPROSIN_PEP_CD"/>
    <property type="match status" value="1"/>
</dbReference>
<dbReference type="Proteomes" id="UP000235145">
    <property type="component" value="Unassembled WGS sequence"/>
</dbReference>
<gene>
    <name evidence="3" type="ORF">LSAT_V11C800450420</name>
</gene>
<evidence type="ECO:0000313" key="3">
    <source>
        <dbReference type="EMBL" id="KAJ0191098.1"/>
    </source>
</evidence>
<reference evidence="3 4" key="1">
    <citation type="journal article" date="2017" name="Nat. Commun.">
        <title>Genome assembly with in vitro proximity ligation data and whole-genome triplication in lettuce.</title>
        <authorList>
            <person name="Reyes-Chin-Wo S."/>
            <person name="Wang Z."/>
            <person name="Yang X."/>
            <person name="Kozik A."/>
            <person name="Arikit S."/>
            <person name="Song C."/>
            <person name="Xia L."/>
            <person name="Froenicke L."/>
            <person name="Lavelle D.O."/>
            <person name="Truco M.J."/>
            <person name="Xia R."/>
            <person name="Zhu S."/>
            <person name="Xu C."/>
            <person name="Xu H."/>
            <person name="Xu X."/>
            <person name="Cox K."/>
            <person name="Korf I."/>
            <person name="Meyers B.C."/>
            <person name="Michelmore R.W."/>
        </authorList>
    </citation>
    <scope>NUCLEOTIDE SEQUENCE [LARGE SCALE GENOMIC DNA]</scope>
    <source>
        <strain evidence="4">cv. Salinas</strain>
        <tissue evidence="3">Seedlings</tissue>
    </source>
</reference>
<name>A0A9R1UPL1_LACSA</name>
<proteinExistence type="predicted"/>
<dbReference type="PANTHER" id="PTHR31589">
    <property type="entry name" value="PROTEIN, PUTATIVE (DUF239)-RELATED-RELATED"/>
    <property type="match status" value="1"/>
</dbReference>
<comment type="caution">
    <text evidence="3">The sequence shown here is derived from an EMBL/GenBank/DDBJ whole genome shotgun (WGS) entry which is preliminary data.</text>
</comment>
<feature type="chain" id="PRO_5040124224" description="Neprosin PEP catalytic domain-containing protein" evidence="1">
    <location>
        <begin position="29"/>
        <end position="398"/>
    </location>
</feature>
<dbReference type="Pfam" id="PF03080">
    <property type="entry name" value="Neprosin"/>
    <property type="match status" value="1"/>
</dbReference>
<feature type="signal peptide" evidence="1">
    <location>
        <begin position="1"/>
        <end position="28"/>
    </location>
</feature>
<dbReference type="PANTHER" id="PTHR31589:SF253">
    <property type="entry name" value="NEPROSIN"/>
    <property type="match status" value="1"/>
</dbReference>